<feature type="signal peptide" evidence="2">
    <location>
        <begin position="1"/>
        <end position="19"/>
    </location>
</feature>
<dbReference type="SUPFAM" id="SSF52833">
    <property type="entry name" value="Thioredoxin-like"/>
    <property type="match status" value="1"/>
</dbReference>
<dbReference type="Gene3D" id="3.40.30.10">
    <property type="entry name" value="Glutaredoxin"/>
    <property type="match status" value="1"/>
</dbReference>
<keyword evidence="2" id="KW-0732">Signal</keyword>
<reference evidence="4 5" key="1">
    <citation type="submission" date="2024-11" db="EMBL/GenBank/DDBJ databases">
        <title>First Report of Moraxella oculi in Brazil in an Infectious Bovine Keratoconjunctivitis Outbreak.</title>
        <authorList>
            <person name="Carvalho C.V."/>
            <person name="Domingues R."/>
            <person name="Coutinho C."/>
            <person name="Honorio N.T.B.S."/>
            <person name="Faza D.R.L.R."/>
            <person name="Carvalho W.A."/>
            <person name="Machado A.B.F."/>
            <person name="Martins M.F."/>
            <person name="Gaspar E.B."/>
        </authorList>
    </citation>
    <scope>NUCLEOTIDE SEQUENCE [LARGE SCALE GENOMIC DNA]</scope>
    <source>
        <strain evidence="4 5">2117LE</strain>
    </source>
</reference>
<dbReference type="InterPro" id="IPR009094">
    <property type="entry name" value="DiS-bond_isomerase_DsbC/G_N_sf"/>
</dbReference>
<dbReference type="RefSeq" id="WP_407069167.1">
    <property type="nucleotide sequence ID" value="NZ_JBJJXE010000008.1"/>
</dbReference>
<protein>
    <recommendedName>
        <fullName evidence="1">Thiol:disulfide interchange protein DsbC</fullName>
    </recommendedName>
</protein>
<dbReference type="Pfam" id="PF13098">
    <property type="entry name" value="Thioredoxin_2"/>
    <property type="match status" value="1"/>
</dbReference>
<evidence type="ECO:0000313" key="5">
    <source>
        <dbReference type="Proteomes" id="UP001624684"/>
    </source>
</evidence>
<gene>
    <name evidence="4" type="ORF">ACJHVH_06225</name>
</gene>
<feature type="domain" description="Thioredoxin-like fold" evidence="3">
    <location>
        <begin position="191"/>
        <end position="303"/>
    </location>
</feature>
<accession>A0ABW8UC00</accession>
<dbReference type="InterPro" id="IPR012336">
    <property type="entry name" value="Thioredoxin-like_fold"/>
</dbReference>
<feature type="chain" id="PRO_5046245472" description="Thiol:disulfide interchange protein DsbC" evidence="2">
    <location>
        <begin position="20"/>
        <end position="323"/>
    </location>
</feature>
<evidence type="ECO:0000256" key="2">
    <source>
        <dbReference type="SAM" id="SignalP"/>
    </source>
</evidence>
<evidence type="ECO:0000256" key="1">
    <source>
        <dbReference type="ARBA" id="ARBA00013829"/>
    </source>
</evidence>
<proteinExistence type="predicted"/>
<evidence type="ECO:0000259" key="3">
    <source>
        <dbReference type="Pfam" id="PF13098"/>
    </source>
</evidence>
<name>A0ABW8UC00_9GAMM</name>
<dbReference type="PANTHER" id="PTHR35272">
    <property type="entry name" value="THIOL:DISULFIDE INTERCHANGE PROTEIN DSBC-RELATED"/>
    <property type="match status" value="1"/>
</dbReference>
<dbReference type="Proteomes" id="UP001624684">
    <property type="component" value="Unassembled WGS sequence"/>
</dbReference>
<comment type="caution">
    <text evidence="4">The sequence shown here is derived from an EMBL/GenBank/DDBJ whole genome shotgun (WGS) entry which is preliminary data.</text>
</comment>
<dbReference type="PANTHER" id="PTHR35272:SF3">
    <property type="entry name" value="THIOL:DISULFIDE INTERCHANGE PROTEIN DSBC"/>
    <property type="match status" value="1"/>
</dbReference>
<keyword evidence="5" id="KW-1185">Reference proteome</keyword>
<dbReference type="Gene3D" id="3.10.450.70">
    <property type="entry name" value="Disulphide bond isomerase, DsbC/G, N-terminal"/>
    <property type="match status" value="1"/>
</dbReference>
<organism evidence="4 5">
    <name type="scientific">Moraxella oculi</name>
    <dbReference type="NCBI Taxonomy" id="2940516"/>
    <lineage>
        <taxon>Bacteria</taxon>
        <taxon>Pseudomonadati</taxon>
        <taxon>Pseudomonadota</taxon>
        <taxon>Gammaproteobacteria</taxon>
        <taxon>Moraxellales</taxon>
        <taxon>Moraxellaceae</taxon>
        <taxon>Moraxella</taxon>
    </lineage>
</organism>
<dbReference type="EMBL" id="JBJJXE010000008">
    <property type="protein sequence ID" value="MFL1732591.1"/>
    <property type="molecule type" value="Genomic_DNA"/>
</dbReference>
<dbReference type="InterPro" id="IPR036249">
    <property type="entry name" value="Thioredoxin-like_sf"/>
</dbReference>
<sequence>MKKIITLLVISMVIGAAQGANPTEIRTMLMNAGLTAPIQHITPSPIKTLSQVTLLGQEPLLISDDLQYIILGNIETNPSKILNTDHHISTGKAGTPISQDHKKALLSNMTALTKIDKNAAFYHTNVKGVLWGIAEGTPPFLVSADGRHLINGEISVIKDGQFLGLDQAFETAKNRHVLSQLDEQTLAIYPAKGQEKAILYVVTDINCPYCRIFHDKIHDLNNKGVTIKAIGYPVYDESHLPMQQIWCQADPTKRALLLSAAMKGIYTVNDACQGNDSPIAHNQTVAHALAIIATPSILNEQGEFFEGDFIKSNDELLSFLHLK</sequence>
<dbReference type="InterPro" id="IPR051470">
    <property type="entry name" value="Thiol:disulfide_interchange"/>
</dbReference>
<evidence type="ECO:0000313" key="4">
    <source>
        <dbReference type="EMBL" id="MFL1732591.1"/>
    </source>
</evidence>